<dbReference type="PANTHER" id="PTHR32332">
    <property type="entry name" value="2-NITROPROPANE DIOXYGENASE"/>
    <property type="match status" value="1"/>
</dbReference>
<keyword evidence="4" id="KW-0223">Dioxygenase</keyword>
<dbReference type="SUPFAM" id="SSF51412">
    <property type="entry name" value="Inosine monophosphate dehydrogenase (IMPDH)"/>
    <property type="match status" value="1"/>
</dbReference>
<evidence type="ECO:0000256" key="2">
    <source>
        <dbReference type="ARBA" id="ARBA00022643"/>
    </source>
</evidence>
<dbReference type="InParanoid" id="A0A316YM51"/>
<dbReference type="InterPro" id="IPR013785">
    <property type="entry name" value="Aldolase_TIM"/>
</dbReference>
<dbReference type="AlphaFoldDB" id="A0A316YM51"/>
<dbReference type="Proteomes" id="UP000245768">
    <property type="component" value="Unassembled WGS sequence"/>
</dbReference>
<dbReference type="RefSeq" id="XP_025377818.1">
    <property type="nucleotide sequence ID" value="XM_025525035.1"/>
</dbReference>
<dbReference type="STRING" id="215250.A0A316YM51"/>
<evidence type="ECO:0000313" key="5">
    <source>
        <dbReference type="Proteomes" id="UP000245768"/>
    </source>
</evidence>
<accession>A0A316YM51</accession>
<evidence type="ECO:0000313" key="4">
    <source>
        <dbReference type="EMBL" id="PWN90620.1"/>
    </source>
</evidence>
<dbReference type="OrthoDB" id="412383at2759"/>
<keyword evidence="3" id="KW-0560">Oxidoreductase</keyword>
<name>A0A316YM51_9BASI</name>
<evidence type="ECO:0000256" key="1">
    <source>
        <dbReference type="ARBA" id="ARBA00022630"/>
    </source>
</evidence>
<dbReference type="GeneID" id="37046951"/>
<dbReference type="Pfam" id="PF03060">
    <property type="entry name" value="NMO"/>
    <property type="match status" value="1"/>
</dbReference>
<dbReference type="GO" id="GO:0018580">
    <property type="term" value="F:nitronate monooxygenase activity"/>
    <property type="evidence" value="ECO:0007669"/>
    <property type="project" value="InterPro"/>
</dbReference>
<proteinExistence type="predicted"/>
<dbReference type="CDD" id="cd04730">
    <property type="entry name" value="NPD_like"/>
    <property type="match status" value="1"/>
</dbReference>
<evidence type="ECO:0000256" key="3">
    <source>
        <dbReference type="ARBA" id="ARBA00023002"/>
    </source>
</evidence>
<dbReference type="PANTHER" id="PTHR32332:SF20">
    <property type="entry name" value="2-NITROPROPANE DIOXYGENASE-LIKE PROTEIN"/>
    <property type="match status" value="1"/>
</dbReference>
<dbReference type="EMBL" id="KZ819636">
    <property type="protein sequence ID" value="PWN90620.1"/>
    <property type="molecule type" value="Genomic_DNA"/>
</dbReference>
<gene>
    <name evidence="4" type="ORF">FA10DRAFT_301844</name>
</gene>
<sequence length="345" mass="36825">MVLNTALTRDLGLRIPVVQGGMQWVGLPKLVAAVSNAGGLGVITALTQPSPDALREAVKHTRSMIRPDVAKRSKLGAFGVNLTLLPSINPPDYEGYCRAALEEGVRIFETAGNNPGPIIKLVKEHGGYVIHKCTTVRHAKSAQKMGADMLSIDGFECAGHPGEDDIGGLVLMARAAEDLSIPFIASGGIANGQGLAASLALGAQGANMGTRFMATKEAEIHDNVKQVMVKSDERNTTHIFRTLRNTARVFKNKVAVEVVEKESKGAQFKDIQPLVSGQRGKQVYINGDIDAGIWTCGISVGLIHDIPTCEELLKTIERDAEDHINRLAGLCSSTTSSSQGRQSRL</sequence>
<organism evidence="4 5">
    <name type="scientific">Acaromyces ingoldii</name>
    <dbReference type="NCBI Taxonomy" id="215250"/>
    <lineage>
        <taxon>Eukaryota</taxon>
        <taxon>Fungi</taxon>
        <taxon>Dikarya</taxon>
        <taxon>Basidiomycota</taxon>
        <taxon>Ustilaginomycotina</taxon>
        <taxon>Exobasidiomycetes</taxon>
        <taxon>Exobasidiales</taxon>
        <taxon>Cryptobasidiaceae</taxon>
        <taxon>Acaromyces</taxon>
    </lineage>
</organism>
<dbReference type="InterPro" id="IPR004136">
    <property type="entry name" value="NMO"/>
</dbReference>
<protein>
    <submittedName>
        <fullName evidence="4">Putative 2-Nitropropane dioxygenase</fullName>
    </submittedName>
</protein>
<reference evidence="4 5" key="1">
    <citation type="journal article" date="2018" name="Mol. Biol. Evol.">
        <title>Broad Genomic Sampling Reveals a Smut Pathogenic Ancestry of the Fungal Clade Ustilaginomycotina.</title>
        <authorList>
            <person name="Kijpornyongpan T."/>
            <person name="Mondo S.J."/>
            <person name="Barry K."/>
            <person name="Sandor L."/>
            <person name="Lee J."/>
            <person name="Lipzen A."/>
            <person name="Pangilinan J."/>
            <person name="LaButti K."/>
            <person name="Hainaut M."/>
            <person name="Henrissat B."/>
            <person name="Grigoriev I.V."/>
            <person name="Spatafora J.W."/>
            <person name="Aime M.C."/>
        </authorList>
    </citation>
    <scope>NUCLEOTIDE SEQUENCE [LARGE SCALE GENOMIC DNA]</scope>
    <source>
        <strain evidence="4 5">MCA 4198</strain>
    </source>
</reference>
<dbReference type="Gene3D" id="3.20.20.70">
    <property type="entry name" value="Aldolase class I"/>
    <property type="match status" value="1"/>
</dbReference>
<keyword evidence="5" id="KW-1185">Reference proteome</keyword>
<keyword evidence="2" id="KW-0288">FMN</keyword>
<dbReference type="GO" id="GO:0051213">
    <property type="term" value="F:dioxygenase activity"/>
    <property type="evidence" value="ECO:0007669"/>
    <property type="project" value="UniProtKB-KW"/>
</dbReference>
<keyword evidence="1" id="KW-0285">Flavoprotein</keyword>